<evidence type="ECO:0000313" key="2">
    <source>
        <dbReference type="EMBL" id="MDR6596349.1"/>
    </source>
</evidence>
<keyword evidence="3" id="KW-1185">Reference proteome</keyword>
<protein>
    <submittedName>
        <fullName evidence="2">Uncharacterized protein</fullName>
    </submittedName>
</protein>
<gene>
    <name evidence="2" type="ORF">J2S66_004733</name>
</gene>
<keyword evidence="1" id="KW-0812">Transmembrane</keyword>
<proteinExistence type="predicted"/>
<keyword evidence="1" id="KW-0472">Membrane</keyword>
<sequence length="41" mass="4408">MLFDWLLGVLVDIATTVLVLAALVTTCAALYSPRPPRGPRP</sequence>
<dbReference type="Proteomes" id="UP001268819">
    <property type="component" value="Unassembled WGS sequence"/>
</dbReference>
<comment type="caution">
    <text evidence="2">The sequence shown here is derived from an EMBL/GenBank/DDBJ whole genome shotgun (WGS) entry which is preliminary data.</text>
</comment>
<feature type="transmembrane region" description="Helical" evidence="1">
    <location>
        <begin position="6"/>
        <end position="31"/>
    </location>
</feature>
<reference evidence="2 3" key="1">
    <citation type="submission" date="2023-07" db="EMBL/GenBank/DDBJ databases">
        <title>Sequencing the genomes of 1000 actinobacteria strains.</title>
        <authorList>
            <person name="Klenk H.-P."/>
        </authorList>
    </citation>
    <scope>NUCLEOTIDE SEQUENCE [LARGE SCALE GENOMIC DNA]</scope>
    <source>
        <strain evidence="2 3">DSM 43749</strain>
    </source>
</reference>
<dbReference type="EMBL" id="JAVDSG010000001">
    <property type="protein sequence ID" value="MDR6596349.1"/>
    <property type="molecule type" value="Genomic_DNA"/>
</dbReference>
<evidence type="ECO:0000256" key="1">
    <source>
        <dbReference type="SAM" id="Phobius"/>
    </source>
</evidence>
<accession>A0ABU1Q1T8</accession>
<evidence type="ECO:0000313" key="3">
    <source>
        <dbReference type="Proteomes" id="UP001268819"/>
    </source>
</evidence>
<organism evidence="2 3">
    <name type="scientific">Saccharothrix longispora</name>
    <dbReference type="NCBI Taxonomy" id="33920"/>
    <lineage>
        <taxon>Bacteria</taxon>
        <taxon>Bacillati</taxon>
        <taxon>Actinomycetota</taxon>
        <taxon>Actinomycetes</taxon>
        <taxon>Pseudonocardiales</taxon>
        <taxon>Pseudonocardiaceae</taxon>
        <taxon>Saccharothrix</taxon>
    </lineage>
</organism>
<keyword evidence="1" id="KW-1133">Transmembrane helix</keyword>
<name>A0ABU1Q1T8_9PSEU</name>
<dbReference type="RefSeq" id="WP_310309427.1">
    <property type="nucleotide sequence ID" value="NZ_BAAAXB010000001.1"/>
</dbReference>